<gene>
    <name evidence="10" type="ORF">GCM10022252_41430</name>
</gene>
<dbReference type="NCBIfam" id="NF004784">
    <property type="entry name" value="PRK06131.1"/>
    <property type="match status" value="1"/>
</dbReference>
<feature type="domain" description="Dihydroxy-acid/6-phosphogluconate dehydratase C-terminal" evidence="9">
    <location>
        <begin position="359"/>
        <end position="554"/>
    </location>
</feature>
<dbReference type="NCBIfam" id="NF009560">
    <property type="entry name" value="PRK13017.1"/>
    <property type="match status" value="1"/>
</dbReference>
<keyword evidence="7" id="KW-0028">Amino-acid biosynthesis</keyword>
<comment type="similarity">
    <text evidence="1">Belongs to the IlvD/Edd family.</text>
</comment>
<keyword evidence="3" id="KW-0479">Metal-binding</keyword>
<accession>A0ABP8B1T6</accession>
<organism evidence="10 11">
    <name type="scientific">Streptosporangium oxazolinicum</name>
    <dbReference type="NCBI Taxonomy" id="909287"/>
    <lineage>
        <taxon>Bacteria</taxon>
        <taxon>Bacillati</taxon>
        <taxon>Actinomycetota</taxon>
        <taxon>Actinomycetes</taxon>
        <taxon>Streptosporangiales</taxon>
        <taxon>Streptosporangiaceae</taxon>
        <taxon>Streptosporangium</taxon>
    </lineage>
</organism>
<keyword evidence="5" id="KW-0411">Iron-sulfur</keyword>
<feature type="domain" description="Dihydroxy-acid/6-phosphogluconate dehydratase N-terminal" evidence="8">
    <location>
        <begin position="37"/>
        <end position="347"/>
    </location>
</feature>
<dbReference type="InterPro" id="IPR000581">
    <property type="entry name" value="ILV_EDD_N"/>
</dbReference>
<dbReference type="InterPro" id="IPR037237">
    <property type="entry name" value="IlvD/EDD_N"/>
</dbReference>
<sequence length="572" mass="60675">MTAGRRSAQWYAGTDRNAYIHRAWMRRGLPSHAFDGRPHIAIANTASDLTPCNSHLGEVAESVKRGVWEAGGVPMNLPVVSLGETLVRPTAMLWRNMAAMATEEMLRANPIDGVVLLGGCDKTIPSLLMAAASVDLPAVVVPGGPMLTGTFRGAQLGCGTDVWRLSEEVRAGTLSEQAFLRSESSMIRSRGHCNTMGTASTMACVAEALGTTIPGTACTPAPDSRLLEGAHEAGRLAVELVERDLRPSTLLTRGSFLNAIVALAAIGGSTNAVVHLLAIAGRLGVELSLDDFDRTGAGVPLLADLQPAGRHLMEDFHRAGGLLAVLREVRDLLDPDALTVTGRPLADHLDDAGIWDQTVIRPRDQPLREAAGIAVLYGDLAPSGAVIKPAAASPELMRHRGRALVFDSVEDMRARIDDPDLDVDPSSVLVLRGCGPKGYPGMPEVANVPLPARLLERGVRDMVRICDGRMSGTAYGTVVLHVAPEAAAGGPLGLVRTGDPIILDVEARRLDIDIPPRDLAGRRPSDAMRAAFAAPSRGWERLYVDHVMQAHRGADLDFLVGSSGDAVARESH</sequence>
<evidence type="ECO:0000313" key="11">
    <source>
        <dbReference type="Proteomes" id="UP001501251"/>
    </source>
</evidence>
<dbReference type="InterPro" id="IPR052352">
    <property type="entry name" value="Sugar_Degrad_Dehydratases"/>
</dbReference>
<evidence type="ECO:0000256" key="6">
    <source>
        <dbReference type="ARBA" id="ARBA00023239"/>
    </source>
</evidence>
<dbReference type="Pfam" id="PF00920">
    <property type="entry name" value="ILVD_EDD_N"/>
    <property type="match status" value="1"/>
</dbReference>
<dbReference type="EMBL" id="BAABAQ010000007">
    <property type="protein sequence ID" value="GAA4195506.1"/>
    <property type="molecule type" value="Genomic_DNA"/>
</dbReference>
<keyword evidence="6" id="KW-0456">Lyase</keyword>
<dbReference type="Proteomes" id="UP001501251">
    <property type="component" value="Unassembled WGS sequence"/>
</dbReference>
<reference evidence="11" key="1">
    <citation type="journal article" date="2019" name="Int. J. Syst. Evol. Microbiol.">
        <title>The Global Catalogue of Microorganisms (GCM) 10K type strain sequencing project: providing services to taxonomists for standard genome sequencing and annotation.</title>
        <authorList>
            <consortium name="The Broad Institute Genomics Platform"/>
            <consortium name="The Broad Institute Genome Sequencing Center for Infectious Disease"/>
            <person name="Wu L."/>
            <person name="Ma J."/>
        </authorList>
    </citation>
    <scope>NUCLEOTIDE SEQUENCE [LARGE SCALE GENOMIC DNA]</scope>
    <source>
        <strain evidence="11">JCM 17388</strain>
    </source>
</reference>
<evidence type="ECO:0000256" key="3">
    <source>
        <dbReference type="ARBA" id="ARBA00022723"/>
    </source>
</evidence>
<name>A0ABP8B1T6_9ACTN</name>
<evidence type="ECO:0000256" key="5">
    <source>
        <dbReference type="ARBA" id="ARBA00023014"/>
    </source>
</evidence>
<dbReference type="SUPFAM" id="SSF143975">
    <property type="entry name" value="IlvD/EDD N-terminal domain-like"/>
    <property type="match status" value="1"/>
</dbReference>
<evidence type="ECO:0000259" key="8">
    <source>
        <dbReference type="Pfam" id="PF00920"/>
    </source>
</evidence>
<keyword evidence="4" id="KW-0408">Iron</keyword>
<evidence type="ECO:0000313" key="10">
    <source>
        <dbReference type="EMBL" id="GAA4195506.1"/>
    </source>
</evidence>
<comment type="caution">
    <text evidence="10">The sequence shown here is derived from an EMBL/GenBank/DDBJ whole genome shotgun (WGS) entry which is preliminary data.</text>
</comment>
<dbReference type="Gene3D" id="3.50.30.80">
    <property type="entry name" value="IlvD/EDD C-terminal domain-like"/>
    <property type="match status" value="1"/>
</dbReference>
<dbReference type="InterPro" id="IPR056740">
    <property type="entry name" value="ILV_EDD_C"/>
</dbReference>
<proteinExistence type="inferred from homology"/>
<evidence type="ECO:0000256" key="2">
    <source>
        <dbReference type="ARBA" id="ARBA00022714"/>
    </source>
</evidence>
<protein>
    <submittedName>
        <fullName evidence="10">IlvD/Edd family dehydratase</fullName>
    </submittedName>
</protein>
<evidence type="ECO:0000256" key="4">
    <source>
        <dbReference type="ARBA" id="ARBA00023004"/>
    </source>
</evidence>
<dbReference type="Pfam" id="PF24877">
    <property type="entry name" value="ILV_EDD_C"/>
    <property type="match status" value="1"/>
</dbReference>
<evidence type="ECO:0000256" key="1">
    <source>
        <dbReference type="ARBA" id="ARBA00006486"/>
    </source>
</evidence>
<dbReference type="InterPro" id="IPR042096">
    <property type="entry name" value="Dihydro-acid_dehy_C"/>
</dbReference>
<evidence type="ECO:0000259" key="9">
    <source>
        <dbReference type="Pfam" id="PF24877"/>
    </source>
</evidence>
<dbReference type="RefSeq" id="WP_344919606.1">
    <property type="nucleotide sequence ID" value="NZ_BAABAQ010000007.1"/>
</dbReference>
<keyword evidence="11" id="KW-1185">Reference proteome</keyword>
<dbReference type="PANTHER" id="PTHR43183:SF1">
    <property type="entry name" value="HYPOTHETICAL DIHYDROXY-ACID DEHYDRATASE (EUROFUNG)-RELATED"/>
    <property type="match status" value="1"/>
</dbReference>
<evidence type="ECO:0000256" key="7">
    <source>
        <dbReference type="ARBA" id="ARBA00023304"/>
    </source>
</evidence>
<dbReference type="PANTHER" id="PTHR43183">
    <property type="entry name" value="HYPOTHETICAL DIHYDROXYACID DEHYDRATASE (EUROFUNG)-RELATED"/>
    <property type="match status" value="1"/>
</dbReference>
<dbReference type="SUPFAM" id="SSF52016">
    <property type="entry name" value="LeuD/IlvD-like"/>
    <property type="match status" value="1"/>
</dbReference>
<keyword evidence="2" id="KW-0001">2Fe-2S</keyword>
<keyword evidence="7" id="KW-0100">Branched-chain amino acid biosynthesis</keyword>